<proteinExistence type="predicted"/>
<keyword evidence="1" id="KW-0812">Transmembrane</keyword>
<dbReference type="AlphaFoldDB" id="A0A2S8GNA5"/>
<keyword evidence="1" id="KW-0472">Membrane</keyword>
<dbReference type="Gene3D" id="3.40.50.1110">
    <property type="entry name" value="SGNH hydrolase"/>
    <property type="match status" value="1"/>
</dbReference>
<organism evidence="2 3">
    <name type="scientific">Blastopirellula marina</name>
    <dbReference type="NCBI Taxonomy" id="124"/>
    <lineage>
        <taxon>Bacteria</taxon>
        <taxon>Pseudomonadati</taxon>
        <taxon>Planctomycetota</taxon>
        <taxon>Planctomycetia</taxon>
        <taxon>Pirellulales</taxon>
        <taxon>Pirellulaceae</taxon>
        <taxon>Blastopirellula</taxon>
    </lineage>
</organism>
<comment type="caution">
    <text evidence="2">The sequence shown here is derived from an EMBL/GenBank/DDBJ whole genome shotgun (WGS) entry which is preliminary data.</text>
</comment>
<dbReference type="SUPFAM" id="SSF52266">
    <property type="entry name" value="SGNH hydrolase"/>
    <property type="match status" value="1"/>
</dbReference>
<name>A0A2S8GNA5_9BACT</name>
<feature type="transmembrane region" description="Helical" evidence="1">
    <location>
        <begin position="254"/>
        <end position="274"/>
    </location>
</feature>
<feature type="transmembrane region" description="Helical" evidence="1">
    <location>
        <begin position="324"/>
        <end position="346"/>
    </location>
</feature>
<feature type="transmembrane region" description="Helical" evidence="1">
    <location>
        <begin position="468"/>
        <end position="489"/>
    </location>
</feature>
<evidence type="ECO:0000313" key="3">
    <source>
        <dbReference type="Proteomes" id="UP000237819"/>
    </source>
</evidence>
<accession>A0A2S8GNA5</accession>
<evidence type="ECO:0000256" key="1">
    <source>
        <dbReference type="SAM" id="Phobius"/>
    </source>
</evidence>
<sequence>MASASLQIRETPIAATDERGAYAARPALLVLFQLLLLILVVREFEIEKSRRLAELMSIVACGLIPYMLLPLRLRLPWFLLLSAIVCAAVAGWANTLWIWGIGAALIGICHLPLPYWLRGALLVGSGVGLAYFRVADQMPFWPIVGSMFMFRLFVYFRELRDERAPASVWMRLSYFFMLPNACFPFYPIVDYRTFCESWLKQPAAEVAQEGINWIARGLVQLLVYRAIKYFVLPSPEDVRSIGDVALFLAANYMLYLRISGAFHLITGILHLFGFSLPRTHDNYFLASSFMDIWRRINIYWKDFLERHFFKPAFFRLRKFGARNALVGSIAFVFVVTWAFHSYQVFWLVGEFPISTNEIVLWLTAGVVVSINAYLEYSRRKKRSASGSPMLQSMRHSLQVVGVFLTVSLFWACWTLPGFLPQLAKLAVATPGFWQDGWKVIAAITLAVGIGVAAQLLRRYGESLPNANWSPAFGNVAAAVLLLFVTAPTVSGSLDLNSREKLDNMQRELLTPAEASRDAQGYYEQLADVRSQSLPLVSGELPQSSHNAVVFTELTRPRADLMEAELIPGWNGTLAGGSISINNHGMRNPPVSKRKPAGVYRIAVVGSSVAMGYGVSDDQPFARLLETKINAALPASGSHVEVLNFGVGQYDSLHIAAALRTKIFAFEPDAVLYVAHQGEFHGPPRHVAKRHELGERLEFAALNDAIAGAGVTDKTSPGMTATLLQSQADKISTAIYRDIAADCRQRGVRPVWCFLPIPGILEQTDSADAVVGAAQDAGLEIVDLRDWADGADPAEIKLGPTDHHLNAAGHALAAEAIWQALRQHPSALPPLTAQENH</sequence>
<keyword evidence="1" id="KW-1133">Transmembrane helix</keyword>
<feature type="transmembrane region" description="Helical" evidence="1">
    <location>
        <begin position="138"/>
        <end position="156"/>
    </location>
</feature>
<evidence type="ECO:0008006" key="4">
    <source>
        <dbReference type="Google" id="ProtNLM"/>
    </source>
</evidence>
<feature type="transmembrane region" description="Helical" evidence="1">
    <location>
        <begin position="168"/>
        <end position="189"/>
    </location>
</feature>
<feature type="transmembrane region" description="Helical" evidence="1">
    <location>
        <begin position="75"/>
        <end position="108"/>
    </location>
</feature>
<dbReference type="GO" id="GO:0016788">
    <property type="term" value="F:hydrolase activity, acting on ester bonds"/>
    <property type="evidence" value="ECO:0007669"/>
    <property type="project" value="UniProtKB-ARBA"/>
</dbReference>
<gene>
    <name evidence="2" type="ORF">C5Y93_11635</name>
</gene>
<dbReference type="OrthoDB" id="916975at2"/>
<dbReference type="EMBL" id="PUHZ01000012">
    <property type="protein sequence ID" value="PQO45899.1"/>
    <property type="molecule type" value="Genomic_DNA"/>
</dbReference>
<dbReference type="InterPro" id="IPR036514">
    <property type="entry name" value="SGNH_hydro_sf"/>
</dbReference>
<dbReference type="Proteomes" id="UP000237819">
    <property type="component" value="Unassembled WGS sequence"/>
</dbReference>
<dbReference type="RefSeq" id="WP_105335599.1">
    <property type="nucleotide sequence ID" value="NZ_PUHZ01000012.1"/>
</dbReference>
<feature type="transmembrane region" description="Helical" evidence="1">
    <location>
        <begin position="20"/>
        <end position="40"/>
    </location>
</feature>
<protein>
    <recommendedName>
        <fullName evidence="4">SGNH hydrolase-type esterase domain-containing protein</fullName>
    </recommendedName>
</protein>
<reference evidence="2 3" key="1">
    <citation type="submission" date="2018-02" db="EMBL/GenBank/DDBJ databases">
        <title>Comparative genomes isolates from brazilian mangrove.</title>
        <authorList>
            <person name="Araujo J.E."/>
            <person name="Taketani R.G."/>
            <person name="Silva M.C.P."/>
            <person name="Loureco M.V."/>
            <person name="Andreote F.D."/>
        </authorList>
    </citation>
    <scope>NUCLEOTIDE SEQUENCE [LARGE SCALE GENOMIC DNA]</scope>
    <source>
        <strain evidence="2 3">Nap-Phe MGV</strain>
    </source>
</reference>
<feature type="transmembrane region" description="Helical" evidence="1">
    <location>
        <begin position="358"/>
        <end position="376"/>
    </location>
</feature>
<feature type="transmembrane region" description="Helical" evidence="1">
    <location>
        <begin position="439"/>
        <end position="456"/>
    </location>
</feature>
<evidence type="ECO:0000313" key="2">
    <source>
        <dbReference type="EMBL" id="PQO45899.1"/>
    </source>
</evidence>
<feature type="transmembrane region" description="Helical" evidence="1">
    <location>
        <begin position="397"/>
        <end position="419"/>
    </location>
</feature>